<protein>
    <submittedName>
        <fullName evidence="1">Uncharacterized protein</fullName>
    </submittedName>
</protein>
<reference evidence="1" key="2">
    <citation type="journal article" date="2015" name="Fish Shellfish Immunol.">
        <title>Early steps in the European eel (Anguilla anguilla)-Vibrio vulnificus interaction in the gills: Role of the RtxA13 toxin.</title>
        <authorList>
            <person name="Callol A."/>
            <person name="Pajuelo D."/>
            <person name="Ebbesson L."/>
            <person name="Teles M."/>
            <person name="MacKenzie S."/>
            <person name="Amaro C."/>
        </authorList>
    </citation>
    <scope>NUCLEOTIDE SEQUENCE</scope>
</reference>
<sequence>MWQCSTLLIMNQRKNQTVPEKHPRFCLILGCINTLFPKLAQ</sequence>
<reference evidence="1" key="1">
    <citation type="submission" date="2014-11" db="EMBL/GenBank/DDBJ databases">
        <authorList>
            <person name="Amaro Gonzalez C."/>
        </authorList>
    </citation>
    <scope>NUCLEOTIDE SEQUENCE</scope>
</reference>
<dbReference type="EMBL" id="GBXM01041716">
    <property type="protein sequence ID" value="JAH66861.1"/>
    <property type="molecule type" value="Transcribed_RNA"/>
</dbReference>
<proteinExistence type="predicted"/>
<dbReference type="AlphaFoldDB" id="A0A0E9UM87"/>
<organism evidence="1">
    <name type="scientific">Anguilla anguilla</name>
    <name type="common">European freshwater eel</name>
    <name type="synonym">Muraena anguilla</name>
    <dbReference type="NCBI Taxonomy" id="7936"/>
    <lineage>
        <taxon>Eukaryota</taxon>
        <taxon>Metazoa</taxon>
        <taxon>Chordata</taxon>
        <taxon>Craniata</taxon>
        <taxon>Vertebrata</taxon>
        <taxon>Euteleostomi</taxon>
        <taxon>Actinopterygii</taxon>
        <taxon>Neopterygii</taxon>
        <taxon>Teleostei</taxon>
        <taxon>Anguilliformes</taxon>
        <taxon>Anguillidae</taxon>
        <taxon>Anguilla</taxon>
    </lineage>
</organism>
<name>A0A0E9UM87_ANGAN</name>
<dbReference type="EMBL" id="GBXM01030214">
    <property type="protein sequence ID" value="JAH78363.1"/>
    <property type="molecule type" value="Transcribed_RNA"/>
</dbReference>
<accession>A0A0E9UM87</accession>
<evidence type="ECO:0000313" key="1">
    <source>
        <dbReference type="EMBL" id="JAH66861.1"/>
    </source>
</evidence>